<feature type="region of interest" description="Disordered" evidence="7">
    <location>
        <begin position="329"/>
        <end position="361"/>
    </location>
</feature>
<dbReference type="PANTHER" id="PTHR24355:SF30">
    <property type="entry name" value="SERINE_THREONINE-PROTEIN KINASE 32B ISOFORM X1"/>
    <property type="match status" value="1"/>
</dbReference>
<dbReference type="GO" id="GO:0005524">
    <property type="term" value="F:ATP binding"/>
    <property type="evidence" value="ECO:0007669"/>
    <property type="project" value="UniProtKB-UniRule"/>
</dbReference>
<evidence type="ECO:0000259" key="8">
    <source>
        <dbReference type="PROSITE" id="PS50011"/>
    </source>
</evidence>
<keyword evidence="3 6" id="KW-0547">Nucleotide-binding</keyword>
<dbReference type="PANTHER" id="PTHR24355">
    <property type="entry name" value="G PROTEIN-COUPLED RECEPTOR KINASE/RIBOSOMAL PROTEIN S6 KINASE"/>
    <property type="match status" value="1"/>
</dbReference>
<dbReference type="InterPro" id="IPR017441">
    <property type="entry name" value="Protein_kinase_ATP_BS"/>
</dbReference>
<evidence type="ECO:0000256" key="6">
    <source>
        <dbReference type="PROSITE-ProRule" id="PRU10141"/>
    </source>
</evidence>
<feature type="compositionally biased region" description="Polar residues" evidence="7">
    <location>
        <begin position="670"/>
        <end position="679"/>
    </location>
</feature>
<proteinExistence type="predicted"/>
<dbReference type="PROSITE" id="PS50011">
    <property type="entry name" value="PROTEIN_KINASE_DOM"/>
    <property type="match status" value="1"/>
</dbReference>
<evidence type="ECO:0000256" key="2">
    <source>
        <dbReference type="ARBA" id="ARBA00022679"/>
    </source>
</evidence>
<gene>
    <name evidence="9" type="ORF">CcCBS67573_g01882</name>
</gene>
<dbReference type="STRING" id="246404.A0A507FMD9"/>
<evidence type="ECO:0000256" key="1">
    <source>
        <dbReference type="ARBA" id="ARBA00022527"/>
    </source>
</evidence>
<evidence type="ECO:0000313" key="10">
    <source>
        <dbReference type="Proteomes" id="UP000320333"/>
    </source>
</evidence>
<dbReference type="Gene3D" id="1.10.510.10">
    <property type="entry name" value="Transferase(Phosphotransferase) domain 1"/>
    <property type="match status" value="1"/>
</dbReference>
<feature type="compositionally biased region" description="Low complexity" evidence="7">
    <location>
        <begin position="540"/>
        <end position="552"/>
    </location>
</feature>
<keyword evidence="5 6" id="KW-0067">ATP-binding</keyword>
<feature type="binding site" evidence="6">
    <location>
        <position position="46"/>
    </location>
    <ligand>
        <name>ATP</name>
        <dbReference type="ChEBI" id="CHEBI:30616"/>
    </ligand>
</feature>
<dbReference type="Pfam" id="PF00069">
    <property type="entry name" value="Pkinase"/>
    <property type="match status" value="1"/>
</dbReference>
<comment type="caution">
    <text evidence="9">The sequence shown here is derived from an EMBL/GenBank/DDBJ whole genome shotgun (WGS) entry which is preliminary data.</text>
</comment>
<dbReference type="EMBL" id="QEAP01000034">
    <property type="protein sequence ID" value="TPX76880.1"/>
    <property type="molecule type" value="Genomic_DNA"/>
</dbReference>
<keyword evidence="2" id="KW-0808">Transferase</keyword>
<feature type="region of interest" description="Disordered" evidence="7">
    <location>
        <begin position="580"/>
        <end position="679"/>
    </location>
</feature>
<evidence type="ECO:0000256" key="5">
    <source>
        <dbReference type="ARBA" id="ARBA00022840"/>
    </source>
</evidence>
<evidence type="ECO:0000256" key="3">
    <source>
        <dbReference type="ARBA" id="ARBA00022741"/>
    </source>
</evidence>
<dbReference type="GO" id="GO:0009966">
    <property type="term" value="P:regulation of signal transduction"/>
    <property type="evidence" value="ECO:0007669"/>
    <property type="project" value="TreeGrafter"/>
</dbReference>
<dbReference type="FunFam" id="1.10.510.10:FF:000469">
    <property type="entry name" value="Serine/threonine-protein kinase 32B"/>
    <property type="match status" value="1"/>
</dbReference>
<feature type="compositionally biased region" description="Polar residues" evidence="7">
    <location>
        <begin position="580"/>
        <end position="598"/>
    </location>
</feature>
<feature type="compositionally biased region" description="Low complexity" evidence="7">
    <location>
        <begin position="632"/>
        <end position="641"/>
    </location>
</feature>
<dbReference type="Proteomes" id="UP000320333">
    <property type="component" value="Unassembled WGS sequence"/>
</dbReference>
<dbReference type="InterPro" id="IPR000719">
    <property type="entry name" value="Prot_kinase_dom"/>
</dbReference>
<accession>A0A507FMD9</accession>
<name>A0A507FMD9_9FUNG</name>
<dbReference type="PROSITE" id="PS00107">
    <property type="entry name" value="PROTEIN_KINASE_ATP"/>
    <property type="match status" value="1"/>
</dbReference>
<dbReference type="SUPFAM" id="SSF56112">
    <property type="entry name" value="Protein kinase-like (PK-like)"/>
    <property type="match status" value="1"/>
</dbReference>
<dbReference type="InterPro" id="IPR011009">
    <property type="entry name" value="Kinase-like_dom_sf"/>
</dbReference>
<dbReference type="InterPro" id="IPR008271">
    <property type="entry name" value="Ser/Thr_kinase_AS"/>
</dbReference>
<keyword evidence="4" id="KW-0418">Kinase</keyword>
<dbReference type="GO" id="GO:0001664">
    <property type="term" value="F:G protein-coupled receptor binding"/>
    <property type="evidence" value="ECO:0007669"/>
    <property type="project" value="TreeGrafter"/>
</dbReference>
<dbReference type="OrthoDB" id="354826at2759"/>
<keyword evidence="10" id="KW-1185">Reference proteome</keyword>
<dbReference type="GO" id="GO:0007186">
    <property type="term" value="P:G protein-coupled receptor signaling pathway"/>
    <property type="evidence" value="ECO:0007669"/>
    <property type="project" value="TreeGrafter"/>
</dbReference>
<dbReference type="AlphaFoldDB" id="A0A507FMD9"/>
<sequence length="679" mass="75881">MGNGQSRQAEEVGLCHFELLQVVGRGAFGKVRIAMKRDTKSRYALKYMDKMQCIRMHAIQNIFRERAILQDLNHPFIVNLNYAFQDDQSLFFVLDLKTGGDLRHHLNSSLGFEEGAVKVWALEIASAVQYLHCNNIVHRDVKPDNVLLDEKGHAHLTDFNIAVNIDKSSILKSRSGTMAYLAPEVFDDHGYYWQVDWWAYGVMLYELIYYKRPFRGKSSAALLASIRESELNFPKTNMFSRSAPVEISIDCKVFLRDLLDRNPLRRLGCRVSQVADIREHPWLCSIDWQQVEKKQVQPMFVPNPHVENFDPRINLEEFLQEGFPVEAAPRPKKNMRANGKKKTSSEAVPIPAKGNSTSSNPNVGSFMAYMSGGSSAGDQGRRTSAADAAATAGNVELIMKHYQKSQGPGLKLFGKKTDTQRRNLTETERIELELRFMTDHFLPFDRTKHSANPTQQLVPPVPSLQNINTNALPEIRVDESLLSANRIVLDENTTRNHLIHKDGESVNPEHWKNTSRISYDGHPQPQEYSSSFEALRKTDSSSSNSSLESSLSNIEDPGILLNQLDSLHDTSQDTLGFIANESQSKQSPADSLSDSLPYTTRDGEVHKSSNSAHDGELPKPNVIRTSGLRSQGESPLSSASAGPGGSGRTKRNYRVTTVPLPDDDLYEGENPNSTAAAAE</sequence>
<reference evidence="9 10" key="1">
    <citation type="journal article" date="2019" name="Sci. Rep.">
        <title>Comparative genomics of chytrid fungi reveal insights into the obligate biotrophic and pathogenic lifestyle of Synchytrium endobioticum.</title>
        <authorList>
            <person name="van de Vossenberg B.T.L.H."/>
            <person name="Warris S."/>
            <person name="Nguyen H.D.T."/>
            <person name="van Gent-Pelzer M.P.E."/>
            <person name="Joly D.L."/>
            <person name="van de Geest H.C."/>
            <person name="Bonants P.J.M."/>
            <person name="Smith D.S."/>
            <person name="Levesque C.A."/>
            <person name="van der Lee T.A.J."/>
        </authorList>
    </citation>
    <scope>NUCLEOTIDE SEQUENCE [LARGE SCALE GENOMIC DNA]</scope>
    <source>
        <strain evidence="9 10">CBS 675.73</strain>
    </source>
</reference>
<organism evidence="9 10">
    <name type="scientific">Chytriomyces confervae</name>
    <dbReference type="NCBI Taxonomy" id="246404"/>
    <lineage>
        <taxon>Eukaryota</taxon>
        <taxon>Fungi</taxon>
        <taxon>Fungi incertae sedis</taxon>
        <taxon>Chytridiomycota</taxon>
        <taxon>Chytridiomycota incertae sedis</taxon>
        <taxon>Chytridiomycetes</taxon>
        <taxon>Chytridiales</taxon>
        <taxon>Chytriomycetaceae</taxon>
        <taxon>Chytriomyces</taxon>
    </lineage>
</organism>
<feature type="compositionally biased region" description="Basic and acidic residues" evidence="7">
    <location>
        <begin position="601"/>
        <end position="617"/>
    </location>
</feature>
<protein>
    <recommendedName>
        <fullName evidence="8">Protein kinase domain-containing protein</fullName>
    </recommendedName>
</protein>
<evidence type="ECO:0000256" key="4">
    <source>
        <dbReference type="ARBA" id="ARBA00022777"/>
    </source>
</evidence>
<dbReference type="Gene3D" id="3.30.200.20">
    <property type="entry name" value="Phosphorylase Kinase, domain 1"/>
    <property type="match status" value="1"/>
</dbReference>
<dbReference type="GO" id="GO:0004703">
    <property type="term" value="F:G protein-coupled receptor kinase activity"/>
    <property type="evidence" value="ECO:0007669"/>
    <property type="project" value="TreeGrafter"/>
</dbReference>
<dbReference type="PROSITE" id="PS00108">
    <property type="entry name" value="PROTEIN_KINASE_ST"/>
    <property type="match status" value="1"/>
</dbReference>
<keyword evidence="1" id="KW-0723">Serine/threonine-protein kinase</keyword>
<feature type="domain" description="Protein kinase" evidence="8">
    <location>
        <begin position="17"/>
        <end position="283"/>
    </location>
</feature>
<evidence type="ECO:0000313" key="9">
    <source>
        <dbReference type="EMBL" id="TPX76880.1"/>
    </source>
</evidence>
<evidence type="ECO:0000256" key="7">
    <source>
        <dbReference type="SAM" id="MobiDB-lite"/>
    </source>
</evidence>
<dbReference type="SMART" id="SM00220">
    <property type="entry name" value="S_TKc"/>
    <property type="match status" value="1"/>
</dbReference>
<feature type="compositionally biased region" description="Basic residues" evidence="7">
    <location>
        <begin position="330"/>
        <end position="342"/>
    </location>
</feature>
<feature type="region of interest" description="Disordered" evidence="7">
    <location>
        <begin position="499"/>
        <end position="552"/>
    </location>
</feature>
<feature type="compositionally biased region" description="Basic and acidic residues" evidence="7">
    <location>
        <begin position="499"/>
        <end position="512"/>
    </location>
</feature>